<dbReference type="Gene3D" id="3.40.50.300">
    <property type="entry name" value="P-loop containing nucleotide triphosphate hydrolases"/>
    <property type="match status" value="1"/>
</dbReference>
<sequence>MTSPSLALKISVFAHVSAQPQALAEVFNGAVASSVDSEIDLAIFAINPAAGIDQMTIDLWHQVSEYQIPRLLLVVGLDGSEIDFDDAVLVANRVLDPVVTPYLVLHGDNGEPAALISLSDMKIRDYSTTPPTIRESESEHQEIISDFRHEYLEALQEMGEDAFAAGLLFPAIPIVLGKNIGVDIAGQYINQLSS</sequence>
<evidence type="ECO:0000313" key="1">
    <source>
        <dbReference type="EMBL" id="CAB4874322.1"/>
    </source>
</evidence>
<dbReference type="EMBL" id="CAFBLW010000030">
    <property type="protein sequence ID" value="CAB4874322.1"/>
    <property type="molecule type" value="Genomic_DNA"/>
</dbReference>
<name>A0A6J7DTN9_9ZZZZ</name>
<organism evidence="1">
    <name type="scientific">freshwater metagenome</name>
    <dbReference type="NCBI Taxonomy" id="449393"/>
    <lineage>
        <taxon>unclassified sequences</taxon>
        <taxon>metagenomes</taxon>
        <taxon>ecological metagenomes</taxon>
    </lineage>
</organism>
<dbReference type="AlphaFoldDB" id="A0A6J7DTN9"/>
<reference evidence="1" key="1">
    <citation type="submission" date="2020-05" db="EMBL/GenBank/DDBJ databases">
        <authorList>
            <person name="Chiriac C."/>
            <person name="Salcher M."/>
            <person name="Ghai R."/>
            <person name="Kavagutti S V."/>
        </authorList>
    </citation>
    <scope>NUCLEOTIDE SEQUENCE</scope>
</reference>
<accession>A0A6J7DTN9</accession>
<protein>
    <submittedName>
        <fullName evidence="1">Unannotated protein</fullName>
    </submittedName>
</protein>
<dbReference type="SUPFAM" id="SSF52540">
    <property type="entry name" value="P-loop containing nucleoside triphosphate hydrolases"/>
    <property type="match status" value="1"/>
</dbReference>
<gene>
    <name evidence="1" type="ORF">UFOPK3461_00513</name>
</gene>
<proteinExistence type="predicted"/>
<dbReference type="InterPro" id="IPR027417">
    <property type="entry name" value="P-loop_NTPase"/>
</dbReference>